<keyword evidence="2" id="KW-1185">Reference proteome</keyword>
<organism evidence="1 2">
    <name type="scientific">Sphingobacterium hungaricum</name>
    <dbReference type="NCBI Taxonomy" id="2082723"/>
    <lineage>
        <taxon>Bacteria</taxon>
        <taxon>Pseudomonadati</taxon>
        <taxon>Bacteroidota</taxon>
        <taxon>Sphingobacteriia</taxon>
        <taxon>Sphingobacteriales</taxon>
        <taxon>Sphingobacteriaceae</taxon>
        <taxon>Sphingobacterium</taxon>
    </lineage>
</organism>
<dbReference type="Pfam" id="PF05973">
    <property type="entry name" value="Gp49"/>
    <property type="match status" value="1"/>
</dbReference>
<dbReference type="Gene3D" id="3.30.2310.20">
    <property type="entry name" value="RelE-like"/>
    <property type="match status" value="1"/>
</dbReference>
<proteinExistence type="predicted"/>
<dbReference type="SUPFAM" id="SSF143011">
    <property type="entry name" value="RelE-like"/>
    <property type="match status" value="1"/>
</dbReference>
<dbReference type="AlphaFoldDB" id="A0A928UUF0"/>
<protein>
    <submittedName>
        <fullName evidence="1">Type II toxin-antitoxin system RelE/ParE family toxin</fullName>
    </submittedName>
</protein>
<comment type="caution">
    <text evidence="1">The sequence shown here is derived from an EMBL/GenBank/DDBJ whole genome shotgun (WGS) entry which is preliminary data.</text>
</comment>
<dbReference type="InterPro" id="IPR035093">
    <property type="entry name" value="RelE/ParE_toxin_dom_sf"/>
</dbReference>
<gene>
    <name evidence="1" type="ORF">C4F49_05410</name>
</gene>
<accession>A0A928UUF0</accession>
<evidence type="ECO:0000313" key="1">
    <source>
        <dbReference type="EMBL" id="MBE8713108.1"/>
    </source>
</evidence>
<evidence type="ECO:0000313" key="2">
    <source>
        <dbReference type="Proteomes" id="UP000616201"/>
    </source>
</evidence>
<dbReference type="EMBL" id="PRDK01000003">
    <property type="protein sequence ID" value="MBE8713108.1"/>
    <property type="molecule type" value="Genomic_DNA"/>
</dbReference>
<name>A0A928UUF0_9SPHI</name>
<dbReference type="InterPro" id="IPR009241">
    <property type="entry name" value="HigB-like"/>
</dbReference>
<sequence length="110" mass="13093">MKYFETKFLEEAANFLAKLDKKAVKKILYHVDLAEQTNDPKLLKKLNGEIWEFRAQHMGNQYRLFAFWDKRTKTHTLVVATHGIVKKDQKTPKKEIAKAQKIREHYFKNS</sequence>
<dbReference type="Proteomes" id="UP000616201">
    <property type="component" value="Unassembled WGS sequence"/>
</dbReference>
<reference evidence="1" key="1">
    <citation type="submission" date="2018-02" db="EMBL/GenBank/DDBJ databases">
        <authorList>
            <person name="Vasarhelyi B.M."/>
            <person name="Deshmukh S."/>
            <person name="Balint B."/>
            <person name="Kukolya J."/>
        </authorList>
    </citation>
    <scope>NUCLEOTIDE SEQUENCE</scope>
    <source>
        <strain evidence="1">KB22</strain>
    </source>
</reference>